<feature type="compositionally biased region" description="Low complexity" evidence="24">
    <location>
        <begin position="242"/>
        <end position="252"/>
    </location>
</feature>
<evidence type="ECO:0000256" key="21">
    <source>
        <dbReference type="ARBA" id="ARBA00033239"/>
    </source>
</evidence>
<dbReference type="AlphaFoldDB" id="A0A0J1H0K9"/>
<dbReference type="InterPro" id="IPR023299">
    <property type="entry name" value="ATPase_P-typ_cyto_dom_N"/>
</dbReference>
<dbReference type="InterPro" id="IPR001757">
    <property type="entry name" value="P_typ_ATPase"/>
</dbReference>
<evidence type="ECO:0000259" key="25">
    <source>
        <dbReference type="PROSITE" id="PS50846"/>
    </source>
</evidence>
<feature type="domain" description="HMA" evidence="25">
    <location>
        <begin position="141"/>
        <end position="202"/>
    </location>
</feature>
<dbReference type="SFLD" id="SFLDF00027">
    <property type="entry name" value="p-type_atpase"/>
    <property type="match status" value="1"/>
</dbReference>
<dbReference type="GO" id="GO:0055070">
    <property type="term" value="P:copper ion homeostasis"/>
    <property type="evidence" value="ECO:0007669"/>
    <property type="project" value="TreeGrafter"/>
</dbReference>
<dbReference type="SUPFAM" id="SSF55008">
    <property type="entry name" value="HMA, heavy metal-associated domain"/>
    <property type="match status" value="4"/>
</dbReference>
<dbReference type="GO" id="GO:0043682">
    <property type="term" value="F:P-type divalent copper transporter activity"/>
    <property type="evidence" value="ECO:0007669"/>
    <property type="project" value="TreeGrafter"/>
</dbReference>
<dbReference type="RefSeq" id="WP_047887434.1">
    <property type="nucleotide sequence ID" value="NZ_LDOU01000026.1"/>
</dbReference>
<comment type="caution">
    <text evidence="26">The sequence shown here is derived from an EMBL/GenBank/DDBJ whole genome shotgun (WGS) entry which is preliminary data.</text>
</comment>
<dbReference type="PRINTS" id="PR00941">
    <property type="entry name" value="CDATPASE"/>
</dbReference>
<dbReference type="CDD" id="cd00371">
    <property type="entry name" value="HMA"/>
    <property type="match status" value="3"/>
</dbReference>
<dbReference type="Gene3D" id="3.40.50.1000">
    <property type="entry name" value="HAD superfamily/HAD-like"/>
    <property type="match status" value="1"/>
</dbReference>
<proteinExistence type="inferred from homology"/>
<dbReference type="InterPro" id="IPR023214">
    <property type="entry name" value="HAD_sf"/>
</dbReference>
<keyword evidence="10" id="KW-0677">Repeat</keyword>
<evidence type="ECO:0000256" key="2">
    <source>
        <dbReference type="ARBA" id="ARBA00006024"/>
    </source>
</evidence>
<gene>
    <name evidence="26" type="primary">copA</name>
    <name evidence="26" type="ORF">ABT57_22110</name>
</gene>
<evidence type="ECO:0000256" key="8">
    <source>
        <dbReference type="ARBA" id="ARBA00022692"/>
    </source>
</evidence>
<dbReference type="InterPro" id="IPR044492">
    <property type="entry name" value="P_typ_ATPase_HD_dom"/>
</dbReference>
<dbReference type="SFLD" id="SFLDS00003">
    <property type="entry name" value="Haloacid_Dehalogenase"/>
    <property type="match status" value="1"/>
</dbReference>
<dbReference type="Pfam" id="PF00702">
    <property type="entry name" value="Hydrolase"/>
    <property type="match status" value="1"/>
</dbReference>
<keyword evidence="8 23" id="KW-0812">Transmembrane</keyword>
<accession>A0A0J1H0K9</accession>
<dbReference type="Proteomes" id="UP000035909">
    <property type="component" value="Unassembled WGS sequence"/>
</dbReference>
<dbReference type="InterPro" id="IPR023298">
    <property type="entry name" value="ATPase_P-typ_TM_dom_sf"/>
</dbReference>
<evidence type="ECO:0000256" key="18">
    <source>
        <dbReference type="ARBA" id="ARBA00023065"/>
    </source>
</evidence>
<evidence type="ECO:0000256" key="3">
    <source>
        <dbReference type="ARBA" id="ARBA00012517"/>
    </source>
</evidence>
<dbReference type="PANTHER" id="PTHR43520">
    <property type="entry name" value="ATP7, ISOFORM B"/>
    <property type="match status" value="1"/>
</dbReference>
<feature type="region of interest" description="Disordered" evidence="24">
    <location>
        <begin position="219"/>
        <end position="252"/>
    </location>
</feature>
<feature type="transmembrane region" description="Helical" evidence="23">
    <location>
        <begin position="617"/>
        <end position="640"/>
    </location>
</feature>
<feature type="transmembrane region" description="Helical" evidence="23">
    <location>
        <begin position="437"/>
        <end position="455"/>
    </location>
</feature>
<keyword evidence="18" id="KW-0406">Ion transport</keyword>
<dbReference type="PROSITE" id="PS00154">
    <property type="entry name" value="ATPASE_E1_E2"/>
    <property type="match status" value="1"/>
</dbReference>
<dbReference type="PRINTS" id="PR00119">
    <property type="entry name" value="CATATPASE"/>
</dbReference>
<evidence type="ECO:0000313" key="26">
    <source>
        <dbReference type="EMBL" id="KLV05351.1"/>
    </source>
</evidence>
<dbReference type="GO" id="GO:0060003">
    <property type="term" value="P:copper ion export"/>
    <property type="evidence" value="ECO:0007669"/>
    <property type="project" value="UniProtKB-ARBA"/>
</dbReference>
<feature type="domain" description="HMA" evidence="25">
    <location>
        <begin position="2"/>
        <end position="63"/>
    </location>
</feature>
<dbReference type="InterPro" id="IPR027256">
    <property type="entry name" value="P-typ_ATPase_IB"/>
</dbReference>
<protein>
    <recommendedName>
        <fullName evidence="4">Copper-exporting P-type ATPase</fullName>
        <ecNumber evidence="3">7.2.2.8</ecNumber>
    </recommendedName>
    <alternativeName>
        <fullName evidence="20">Copper-exporting P-type ATPase A</fullName>
    </alternativeName>
    <alternativeName>
        <fullName evidence="21">Cu(+)-exporting ATPase</fullName>
    </alternativeName>
</protein>
<dbReference type="InterPro" id="IPR036412">
    <property type="entry name" value="HAD-like_sf"/>
</dbReference>
<keyword evidence="27" id="KW-1185">Reference proteome</keyword>
<evidence type="ECO:0000256" key="19">
    <source>
        <dbReference type="ARBA" id="ARBA00023136"/>
    </source>
</evidence>
<evidence type="ECO:0000256" key="10">
    <source>
        <dbReference type="ARBA" id="ARBA00022737"/>
    </source>
</evidence>
<dbReference type="PROSITE" id="PS50846">
    <property type="entry name" value="HMA_2"/>
    <property type="match status" value="3"/>
</dbReference>
<dbReference type="PATRIC" id="fig|320778.3.peg.4743"/>
<evidence type="ECO:0000256" key="11">
    <source>
        <dbReference type="ARBA" id="ARBA00022741"/>
    </source>
</evidence>
<dbReference type="GO" id="GO:0140581">
    <property type="term" value="F:P-type monovalent copper transporter activity"/>
    <property type="evidence" value="ECO:0007669"/>
    <property type="project" value="UniProtKB-EC"/>
</dbReference>
<evidence type="ECO:0000256" key="15">
    <source>
        <dbReference type="ARBA" id="ARBA00022967"/>
    </source>
</evidence>
<feature type="transmembrane region" description="Helical" evidence="23">
    <location>
        <begin position="592"/>
        <end position="611"/>
    </location>
</feature>
<keyword evidence="5" id="KW-0813">Transport</keyword>
<keyword evidence="12" id="KW-0187">Copper transport</keyword>
<evidence type="ECO:0000256" key="22">
    <source>
        <dbReference type="ARBA" id="ARBA00049289"/>
    </source>
</evidence>
<dbReference type="GO" id="GO:0005524">
    <property type="term" value="F:ATP binding"/>
    <property type="evidence" value="ECO:0007669"/>
    <property type="project" value="UniProtKB-UniRule"/>
</dbReference>
<evidence type="ECO:0000313" key="27">
    <source>
        <dbReference type="Proteomes" id="UP000035909"/>
    </source>
</evidence>
<feature type="transmembrane region" description="Helical" evidence="23">
    <location>
        <begin position="342"/>
        <end position="364"/>
    </location>
</feature>
<keyword evidence="6 23" id="KW-1003">Cell membrane</keyword>
<evidence type="ECO:0000256" key="1">
    <source>
        <dbReference type="ARBA" id="ARBA00004651"/>
    </source>
</evidence>
<keyword evidence="9 23" id="KW-0479">Metal-binding</keyword>
<dbReference type="InterPro" id="IPR006122">
    <property type="entry name" value="HMA_Cu_ion-bd"/>
</dbReference>
<feature type="transmembrane region" description="Helical" evidence="23">
    <location>
        <begin position="933"/>
        <end position="952"/>
    </location>
</feature>
<keyword evidence="19 23" id="KW-0472">Membrane</keyword>
<dbReference type="Gene3D" id="3.30.70.100">
    <property type="match status" value="4"/>
</dbReference>
<dbReference type="CDD" id="cd02094">
    <property type="entry name" value="P-type_ATPase_Cu-like"/>
    <property type="match status" value="1"/>
</dbReference>
<keyword evidence="13 23" id="KW-0067">ATP-binding</keyword>
<dbReference type="EC" id="7.2.2.8" evidence="3"/>
<evidence type="ECO:0000256" key="24">
    <source>
        <dbReference type="SAM" id="MobiDB-lite"/>
    </source>
</evidence>
<comment type="subcellular location">
    <subcellularLocation>
        <location evidence="1">Cell membrane</location>
        <topology evidence="1">Multi-pass membrane protein</topology>
    </subcellularLocation>
</comment>
<dbReference type="EMBL" id="LDOU01000026">
    <property type="protein sequence ID" value="KLV05351.1"/>
    <property type="molecule type" value="Genomic_DNA"/>
</dbReference>
<dbReference type="InterPro" id="IPR036163">
    <property type="entry name" value="HMA_dom_sf"/>
</dbReference>
<dbReference type="FunFam" id="3.30.70.100:FF:000005">
    <property type="entry name" value="Copper-exporting P-type ATPase A"/>
    <property type="match status" value="1"/>
</dbReference>
<dbReference type="Gene3D" id="2.70.150.10">
    <property type="entry name" value="Calcium-transporting ATPase, cytoplasmic transduction domain A"/>
    <property type="match status" value="1"/>
</dbReference>
<dbReference type="InterPro" id="IPR059000">
    <property type="entry name" value="ATPase_P-type_domA"/>
</dbReference>
<dbReference type="InterPro" id="IPR006121">
    <property type="entry name" value="HMA_dom"/>
</dbReference>
<dbReference type="PROSITE" id="PS01047">
    <property type="entry name" value="HMA_1"/>
    <property type="match status" value="1"/>
</dbReference>
<evidence type="ECO:0000256" key="13">
    <source>
        <dbReference type="ARBA" id="ARBA00022840"/>
    </source>
</evidence>
<dbReference type="OrthoDB" id="9814270at2"/>
<dbReference type="SUPFAM" id="SSF81665">
    <property type="entry name" value="Calcium ATPase, transmembrane domain M"/>
    <property type="match status" value="1"/>
</dbReference>
<keyword evidence="17" id="KW-0186">Copper</keyword>
<comment type="catalytic activity">
    <reaction evidence="22">
        <text>Cu(+)(in) + ATP + H2O = Cu(+)(out) + ADP + phosphate + H(+)</text>
        <dbReference type="Rhea" id="RHEA:25792"/>
        <dbReference type="ChEBI" id="CHEBI:15377"/>
        <dbReference type="ChEBI" id="CHEBI:15378"/>
        <dbReference type="ChEBI" id="CHEBI:30616"/>
        <dbReference type="ChEBI" id="CHEBI:43474"/>
        <dbReference type="ChEBI" id="CHEBI:49552"/>
        <dbReference type="ChEBI" id="CHEBI:456216"/>
        <dbReference type="EC" id="7.2.2.8"/>
    </reaction>
</comment>
<dbReference type="GO" id="GO:0005886">
    <property type="term" value="C:plasma membrane"/>
    <property type="evidence" value="ECO:0007669"/>
    <property type="project" value="UniProtKB-SubCell"/>
</dbReference>
<evidence type="ECO:0000256" key="23">
    <source>
        <dbReference type="RuleBase" id="RU362081"/>
    </source>
</evidence>
<dbReference type="STRING" id="320778.ABT57_22110"/>
<keyword evidence="7" id="KW-0597">Phosphoprotein</keyword>
<feature type="transmembrane region" description="Helical" evidence="23">
    <location>
        <begin position="370"/>
        <end position="391"/>
    </location>
</feature>
<feature type="transmembrane region" description="Helical" evidence="23">
    <location>
        <begin position="403"/>
        <end position="425"/>
    </location>
</feature>
<dbReference type="NCBIfam" id="TIGR00003">
    <property type="entry name" value="copper ion binding protein"/>
    <property type="match status" value="1"/>
</dbReference>
<dbReference type="Pfam" id="PF00122">
    <property type="entry name" value="E1-E2_ATPase"/>
    <property type="match status" value="1"/>
</dbReference>
<keyword evidence="11 23" id="KW-0547">Nucleotide-binding</keyword>
<dbReference type="Gene3D" id="3.40.1110.10">
    <property type="entry name" value="Calcium-transporting ATPase, cytoplasmic domain N"/>
    <property type="match status" value="1"/>
</dbReference>
<name>A0A0J1H0K9_9GAMM</name>
<dbReference type="NCBIfam" id="TIGR01494">
    <property type="entry name" value="ATPase_P-type"/>
    <property type="match status" value="1"/>
</dbReference>
<evidence type="ECO:0000256" key="17">
    <source>
        <dbReference type="ARBA" id="ARBA00023008"/>
    </source>
</evidence>
<dbReference type="NCBIfam" id="TIGR01525">
    <property type="entry name" value="ATPase-IB_hvy"/>
    <property type="match status" value="1"/>
</dbReference>
<dbReference type="NCBIfam" id="TIGR01511">
    <property type="entry name" value="ATPase-IB1_Cu"/>
    <property type="match status" value="1"/>
</dbReference>
<keyword evidence="14" id="KW-0460">Magnesium</keyword>
<evidence type="ECO:0000256" key="20">
    <source>
        <dbReference type="ARBA" id="ARBA00029719"/>
    </source>
</evidence>
<dbReference type="SUPFAM" id="SSF81653">
    <property type="entry name" value="Calcium ATPase, transduction domain A"/>
    <property type="match status" value="1"/>
</dbReference>
<sequence>MAELTLPLKKVRCMNCAGKIKTALTELPGVESVDVDTQQALVRGSMKEADVVEAITQLGYEVDYDTGREIVLPLAGLSCGKCVSKVKTALDAHPQVSNADVTKTSLKATTRLAENELIALIESLGYQVPRSENGSSDAAPATLSLALSGLSCGKCVAKVEKALAEQPEISQFSVTKTLATVTTTLDTPAVISLITALGYQAVPDDSVLPAVIPQNPVADAAKAAAPEHSQPVTAPMAQPSEQQKPPTAQPTAQQYTLSGMTCASCVASVEKAILSVPGVTQASVNLAERTAQVTGSADSEQIIEAVTQAGYGAELSEDEATRRQRQQAQNEQLYRTHLRNAFLALAVGIPMMGWGLLGGSMMIASASEQLAWGAIGLLTLALLVTTGRHFYVNAWKAFRHHRATMDTLVALGTGAAWLYSMFVVLVPDLLPDQARHVYFEASAMILGLITLGHALEARARSRTSKALEQLMDLQPQTAVIVEQGEEREVPLAQVQQGMLLRLYPGARIPVDGTITQGESYIDESMLTGEPLPAHKREGDTLHAGTINQNGTLLFRAEKIGRDTMLARIIDLVRQAQSSKPALARLADTISSIFVPSVMIIAVITAMVWYYFGPEPSSIYMLVTATTVLIIACPCALGLATPMSVTVGVGRAAEYGVLIRNAEALQMAAEVDTVVLDKTGTLTEGKPQLVECLTFNGYTRETLLSLAASLEQGSEHPLAKAILDAAKADSLPLQPHGHFAAKPGFGVEGDVAGQNLLLGNQKLLQQHQVDFVAGINDAERISQQGITPIFVAVGNQLAGLLGISDPLRHDSVEAIKRLQAMGLEVIMLTGDIKSTAQAIAAQAGITTVIAGVLPDGKSSQIQALQAEGKKVAMVGDGINDAPALAQSEVGIAMGSGSDVAIESAQLTLVRHSLHGVADALQLSRATLKNMKQNLFGAFIYNTLGIPVAAGILFPFTGALLSPVIAGAAMALSSITVVSNANRLRLFTPDGRPRTTSDNKEQHK</sequence>
<organism evidence="26 27">
    <name type="scientific">Photobacterium ganghwense</name>
    <dbReference type="NCBI Taxonomy" id="320778"/>
    <lineage>
        <taxon>Bacteria</taxon>
        <taxon>Pseudomonadati</taxon>
        <taxon>Pseudomonadota</taxon>
        <taxon>Gammaproteobacteria</taxon>
        <taxon>Vibrionales</taxon>
        <taxon>Vibrionaceae</taxon>
        <taxon>Photobacterium</taxon>
    </lineage>
</organism>
<keyword evidence="15" id="KW-1278">Translocase</keyword>
<dbReference type="InterPro" id="IPR018303">
    <property type="entry name" value="ATPase_P-typ_P_site"/>
</dbReference>
<evidence type="ECO:0000256" key="9">
    <source>
        <dbReference type="ARBA" id="ARBA00022723"/>
    </source>
</evidence>
<dbReference type="SUPFAM" id="SSF56784">
    <property type="entry name" value="HAD-like"/>
    <property type="match status" value="1"/>
</dbReference>
<evidence type="ECO:0000256" key="5">
    <source>
        <dbReference type="ARBA" id="ARBA00022448"/>
    </source>
</evidence>
<keyword evidence="16 23" id="KW-1133">Transmembrane helix</keyword>
<dbReference type="GO" id="GO:0016887">
    <property type="term" value="F:ATP hydrolysis activity"/>
    <property type="evidence" value="ECO:0007669"/>
    <property type="project" value="InterPro"/>
</dbReference>
<evidence type="ECO:0000256" key="6">
    <source>
        <dbReference type="ARBA" id="ARBA00022475"/>
    </source>
</evidence>
<evidence type="ECO:0000256" key="4">
    <source>
        <dbReference type="ARBA" id="ARBA00015102"/>
    </source>
</evidence>
<feature type="domain" description="HMA" evidence="25">
    <location>
        <begin position="251"/>
        <end position="314"/>
    </location>
</feature>
<evidence type="ECO:0000256" key="16">
    <source>
        <dbReference type="ARBA" id="ARBA00022989"/>
    </source>
</evidence>
<dbReference type="InterPro" id="IPR008250">
    <property type="entry name" value="ATPase_P-typ_transduc_dom_A_sf"/>
</dbReference>
<feature type="transmembrane region" description="Helical" evidence="23">
    <location>
        <begin position="958"/>
        <end position="976"/>
    </location>
</feature>
<dbReference type="FunFam" id="2.70.150.10:FF:000020">
    <property type="entry name" value="Copper-exporting P-type ATPase A"/>
    <property type="match status" value="1"/>
</dbReference>
<dbReference type="Pfam" id="PF00403">
    <property type="entry name" value="HMA"/>
    <property type="match status" value="4"/>
</dbReference>
<dbReference type="PANTHER" id="PTHR43520:SF6">
    <property type="entry name" value="COPPER-EXPORTING P-TYPE ATPASE"/>
    <property type="match status" value="1"/>
</dbReference>
<evidence type="ECO:0000256" key="12">
    <source>
        <dbReference type="ARBA" id="ARBA00022796"/>
    </source>
</evidence>
<dbReference type="SFLD" id="SFLDG00002">
    <property type="entry name" value="C1.7:_P-type_atpase_like"/>
    <property type="match status" value="1"/>
</dbReference>
<dbReference type="InterPro" id="IPR017969">
    <property type="entry name" value="Heavy-metal-associated_CS"/>
</dbReference>
<dbReference type="GO" id="GO:0005507">
    <property type="term" value="F:copper ion binding"/>
    <property type="evidence" value="ECO:0007669"/>
    <property type="project" value="InterPro"/>
</dbReference>
<comment type="similarity">
    <text evidence="2 23">Belongs to the cation transport ATPase (P-type) (TC 3.A.3) family. Type IB subfamily.</text>
</comment>
<evidence type="ECO:0000256" key="7">
    <source>
        <dbReference type="ARBA" id="ARBA00022553"/>
    </source>
</evidence>
<reference evidence="26 27" key="1">
    <citation type="submission" date="2015-05" db="EMBL/GenBank/DDBJ databases">
        <title>Photobacterium galathea sp. nov.</title>
        <authorList>
            <person name="Machado H."/>
            <person name="Gram L."/>
        </authorList>
    </citation>
    <scope>NUCLEOTIDE SEQUENCE [LARGE SCALE GENOMIC DNA]</scope>
    <source>
        <strain evidence="26 27">DSM 22954</strain>
    </source>
</reference>
<evidence type="ECO:0000256" key="14">
    <source>
        <dbReference type="ARBA" id="ARBA00022842"/>
    </source>
</evidence>